<protein>
    <submittedName>
        <fullName evidence="2">Uncharacterized protein</fullName>
    </submittedName>
</protein>
<organism evidence="2 3">
    <name type="scientific">Symbiodinium microadriaticum</name>
    <name type="common">Dinoflagellate</name>
    <name type="synonym">Zooxanthella microadriatica</name>
    <dbReference type="NCBI Taxonomy" id="2951"/>
    <lineage>
        <taxon>Eukaryota</taxon>
        <taxon>Sar</taxon>
        <taxon>Alveolata</taxon>
        <taxon>Dinophyceae</taxon>
        <taxon>Suessiales</taxon>
        <taxon>Symbiodiniaceae</taxon>
        <taxon>Symbiodinium</taxon>
    </lineage>
</organism>
<keyword evidence="3" id="KW-1185">Reference proteome</keyword>
<dbReference type="AlphaFoldDB" id="A0A1Q9F247"/>
<proteinExistence type="predicted"/>
<dbReference type="EMBL" id="LSRX01000023">
    <property type="protein sequence ID" value="OLQ13774.1"/>
    <property type="molecule type" value="Genomic_DNA"/>
</dbReference>
<name>A0A1Q9F247_SYMMI</name>
<evidence type="ECO:0000256" key="1">
    <source>
        <dbReference type="SAM" id="MobiDB-lite"/>
    </source>
</evidence>
<feature type="region of interest" description="Disordered" evidence="1">
    <location>
        <begin position="134"/>
        <end position="213"/>
    </location>
</feature>
<evidence type="ECO:0000313" key="2">
    <source>
        <dbReference type="EMBL" id="OLQ13774.1"/>
    </source>
</evidence>
<accession>A0A1Q9F247</accession>
<feature type="compositionally biased region" description="Basic and acidic residues" evidence="1">
    <location>
        <begin position="164"/>
        <end position="173"/>
    </location>
</feature>
<sequence length="242" mass="27654">MEPLRGLAGPHARLGMSFWSLLEDPYARLGLAGPYATSRAPWDVFLAWLDSTYALDAFLDWLRPTHGWDAPESLVEDWLPLWSLLEDWLDRRRLAGQYARLWDALLEPLRGLVGPHARLGMSFWSFFEDSLRTTEETTPDDGRRYEDGRRDDARQDDGPMTPDIARRRDDGRRAPRRTTARTTDDGHHVGRQMTVTDDRAPAHGRTTTDATTDNARRALDGLFKLPKIVEKIIVATETSSRR</sequence>
<gene>
    <name evidence="2" type="ORF">AK812_SmicGene2136</name>
</gene>
<reference evidence="2 3" key="1">
    <citation type="submission" date="2016-02" db="EMBL/GenBank/DDBJ databases">
        <title>Genome analysis of coral dinoflagellate symbionts highlights evolutionary adaptations to a symbiotic lifestyle.</title>
        <authorList>
            <person name="Aranda M."/>
            <person name="Li Y."/>
            <person name="Liew Y.J."/>
            <person name="Baumgarten S."/>
            <person name="Simakov O."/>
            <person name="Wilson M."/>
            <person name="Piel J."/>
            <person name="Ashoor H."/>
            <person name="Bougouffa S."/>
            <person name="Bajic V.B."/>
            <person name="Ryu T."/>
            <person name="Ravasi T."/>
            <person name="Bayer T."/>
            <person name="Micklem G."/>
            <person name="Kim H."/>
            <person name="Bhak J."/>
            <person name="Lajeunesse T.C."/>
            <person name="Voolstra C.R."/>
        </authorList>
    </citation>
    <scope>NUCLEOTIDE SEQUENCE [LARGE SCALE GENOMIC DNA]</scope>
    <source>
        <strain evidence="2 3">CCMP2467</strain>
    </source>
</reference>
<feature type="compositionally biased region" description="Basic and acidic residues" evidence="1">
    <location>
        <begin position="134"/>
        <end position="157"/>
    </location>
</feature>
<dbReference type="Proteomes" id="UP000186817">
    <property type="component" value="Unassembled WGS sequence"/>
</dbReference>
<evidence type="ECO:0000313" key="3">
    <source>
        <dbReference type="Proteomes" id="UP000186817"/>
    </source>
</evidence>
<dbReference type="OrthoDB" id="405878at2759"/>
<comment type="caution">
    <text evidence="2">The sequence shown here is derived from an EMBL/GenBank/DDBJ whole genome shotgun (WGS) entry which is preliminary data.</text>
</comment>